<gene>
    <name evidence="2" type="ORF">I350_02211</name>
</gene>
<evidence type="ECO:0000313" key="2">
    <source>
        <dbReference type="EMBL" id="ODO09987.1"/>
    </source>
</evidence>
<name>A0A1E3KBN8_9TREE</name>
<feature type="compositionally biased region" description="Basic and acidic residues" evidence="1">
    <location>
        <begin position="17"/>
        <end position="28"/>
    </location>
</feature>
<reference evidence="2 3" key="1">
    <citation type="submission" date="2016-06" db="EMBL/GenBank/DDBJ databases">
        <title>Evolution of pathogenesis and genome organization in the Tremellales.</title>
        <authorList>
            <person name="Cuomo C."/>
            <person name="Litvintseva A."/>
            <person name="Heitman J."/>
            <person name="Chen Y."/>
            <person name="Sun S."/>
            <person name="Springer D."/>
            <person name="Dromer F."/>
            <person name="Young S."/>
            <person name="Zeng Q."/>
            <person name="Chapman S."/>
            <person name="Gujja S."/>
            <person name="Saif S."/>
            <person name="Birren B."/>
        </authorList>
    </citation>
    <scope>NUCLEOTIDE SEQUENCE [LARGE SCALE GENOMIC DNA]</scope>
    <source>
        <strain evidence="2 3">CBS 6273</strain>
    </source>
</reference>
<dbReference type="Proteomes" id="UP000095149">
    <property type="component" value="Unassembled WGS sequence"/>
</dbReference>
<feature type="compositionally biased region" description="Basic and acidic residues" evidence="1">
    <location>
        <begin position="774"/>
        <end position="786"/>
    </location>
</feature>
<evidence type="ECO:0000256" key="1">
    <source>
        <dbReference type="SAM" id="MobiDB-lite"/>
    </source>
</evidence>
<dbReference type="OrthoDB" id="10324893at2759"/>
<feature type="compositionally biased region" description="Low complexity" evidence="1">
    <location>
        <begin position="499"/>
        <end position="513"/>
    </location>
</feature>
<evidence type="ECO:0000313" key="3">
    <source>
        <dbReference type="Proteomes" id="UP000095149"/>
    </source>
</evidence>
<feature type="compositionally biased region" description="Pro residues" evidence="1">
    <location>
        <begin position="1"/>
        <end position="10"/>
    </location>
</feature>
<feature type="region of interest" description="Disordered" evidence="1">
    <location>
        <begin position="762"/>
        <end position="813"/>
    </location>
</feature>
<feature type="region of interest" description="Disordered" evidence="1">
    <location>
        <begin position="641"/>
        <end position="734"/>
    </location>
</feature>
<feature type="compositionally biased region" description="Basic and acidic residues" evidence="1">
    <location>
        <begin position="713"/>
        <end position="733"/>
    </location>
</feature>
<comment type="caution">
    <text evidence="2">The sequence shown here is derived from an EMBL/GenBank/DDBJ whole genome shotgun (WGS) entry which is preliminary data.</text>
</comment>
<feature type="region of interest" description="Disordered" evidence="1">
    <location>
        <begin position="394"/>
        <end position="620"/>
    </location>
</feature>
<feature type="compositionally biased region" description="Polar residues" evidence="1">
    <location>
        <begin position="644"/>
        <end position="660"/>
    </location>
</feature>
<dbReference type="AlphaFoldDB" id="A0A1E3KBN8"/>
<proteinExistence type="predicted"/>
<feature type="compositionally biased region" description="Basic and acidic residues" evidence="1">
    <location>
        <begin position="661"/>
        <end position="677"/>
    </location>
</feature>
<organism evidence="2 3">
    <name type="scientific">Cryptococcus amylolentus CBS 6273</name>
    <dbReference type="NCBI Taxonomy" id="1296118"/>
    <lineage>
        <taxon>Eukaryota</taxon>
        <taxon>Fungi</taxon>
        <taxon>Dikarya</taxon>
        <taxon>Basidiomycota</taxon>
        <taxon>Agaricomycotina</taxon>
        <taxon>Tremellomycetes</taxon>
        <taxon>Tremellales</taxon>
        <taxon>Cryptococcaceae</taxon>
        <taxon>Cryptococcus</taxon>
    </lineage>
</organism>
<feature type="compositionally biased region" description="Pro residues" evidence="1">
    <location>
        <begin position="529"/>
        <end position="538"/>
    </location>
</feature>
<feature type="region of interest" description="Disordered" evidence="1">
    <location>
        <begin position="1"/>
        <end position="81"/>
    </location>
</feature>
<feature type="compositionally biased region" description="Basic and acidic residues" evidence="1">
    <location>
        <begin position="423"/>
        <end position="436"/>
    </location>
</feature>
<dbReference type="EMBL" id="MEKH01000003">
    <property type="protein sequence ID" value="ODO09987.1"/>
    <property type="molecule type" value="Genomic_DNA"/>
</dbReference>
<feature type="compositionally biased region" description="Basic residues" evidence="1">
    <location>
        <begin position="484"/>
        <end position="493"/>
    </location>
</feature>
<sequence>MSQPSEPPSTSPSIPHQEQEPASTDKVEPNPSTPPKTPTRQHAFQPNTPRPPRTPYRPRFTLVDRSPNGRYVARSPPSEDDPSTVWGVVITILSFKEQFALWDEIKLDNRLLQADDVQAGLYTWRMDKKEEDLEMKLGDWLCELLQELSRWLEGEGHGRFRNIMSQFWMCVEDDVTGEIVREGSPDPQLYRPLRGWFTNLSNQHYPAGQSPNPVPLHLKITWVTPAPFCLVGLKDHTSDVARSLDVSQKGKITQAEANRCSLAGVLLPDDRIILLVDLGLRSKVTRKSWDATSRLTDYKWDLRSVSSPVPTSADEDVIRAFIPEPVPYSFDRVHGDASGGAPPYMFTRPYAESYKLGDEDHYHEQKPDKQKDLCILERLTRQLLAEPPKERIEMRYVSPSRDPEYFVDEADPVSPSPNPEAPDSEKPEESGTDHVYLENAPPSASISQTHGRLPLNPDPLAARSPSTPCKADSFSPPASPTTPTRRRFFHRKASGAGIGDSPSSPHGPSPLSDPHLKSQKGGMQITKRMPPPPPPTFSPPQSLLEPSGDTLLSGGSAPESPSSRDITLDPTTSPVSSASSCTTIDDPFALPSSEAMDGTRQATPSKALPKTPSKITAGDSFGLPPYAYNVVIKPVIKSVELAKNSKSTKNTNQSAEGTSKSAEDIIKSAEDTIESTKDTTLQAPGKKTSRLLHKVSSYLSPKKNWYGGHKEKKPQEKTGEEMERQKKIGDKTGAETLQVQHEAQVEYDATTCEPQGQVEIDRVVAPEGNGQGREAPRIYVRDDGRTETSSQSEGNGVDGGAVEKNSWRLETTG</sequence>
<feature type="compositionally biased region" description="Polar residues" evidence="1">
    <location>
        <begin position="559"/>
        <end position="583"/>
    </location>
</feature>
<protein>
    <submittedName>
        <fullName evidence="2">Uncharacterized protein</fullName>
    </submittedName>
</protein>
<accession>A0A1E3KBN8</accession>